<gene>
    <name evidence="3" type="ORF">NRP21_10795</name>
</gene>
<dbReference type="Pfam" id="PF07589">
    <property type="entry name" value="PEP-CTERM"/>
    <property type="match status" value="1"/>
</dbReference>
<dbReference type="RefSeq" id="WP_257716210.1">
    <property type="nucleotide sequence ID" value="NZ_JANJOU010000008.1"/>
</dbReference>
<dbReference type="EMBL" id="JANJOU010000008">
    <property type="protein sequence ID" value="MCR0982537.1"/>
    <property type="molecule type" value="Genomic_DNA"/>
</dbReference>
<sequence length="233" mass="23967">MRSFKVALLAGTTLALLGAGSAHAASYAISVITGLTNGNGFDTTNTAPAFSGSTASASFTYTGNLNFSNTAAQNGPSNPPGDLNSTFGFTAGNVTNYSGTGTVTYQGTQVADFRNENRFLKSSGSVANFGYGSYYTIALGNLVAGTSMTITHDDGISLYRDGVRVGGVSGPTNVVTDTFSNLAAGNYTLYYSRQNGSPSVLQVAVPEPTSLALFGAGLLGLGYIRRRRNNPTA</sequence>
<evidence type="ECO:0000313" key="4">
    <source>
        <dbReference type="Proteomes" id="UP001524642"/>
    </source>
</evidence>
<name>A0ABT1X365_9PROT</name>
<evidence type="ECO:0000256" key="1">
    <source>
        <dbReference type="SAM" id="SignalP"/>
    </source>
</evidence>
<keyword evidence="4" id="KW-1185">Reference proteome</keyword>
<comment type="caution">
    <text evidence="3">The sequence shown here is derived from an EMBL/GenBank/DDBJ whole genome shotgun (WGS) entry which is preliminary data.</text>
</comment>
<dbReference type="InterPro" id="IPR013424">
    <property type="entry name" value="Ice-binding_C"/>
</dbReference>
<feature type="chain" id="PRO_5046388632" evidence="1">
    <location>
        <begin position="25"/>
        <end position="233"/>
    </location>
</feature>
<dbReference type="Proteomes" id="UP001524642">
    <property type="component" value="Unassembled WGS sequence"/>
</dbReference>
<evidence type="ECO:0000313" key="3">
    <source>
        <dbReference type="EMBL" id="MCR0982537.1"/>
    </source>
</evidence>
<organism evidence="3 4">
    <name type="scientific">Roseomonas populi</name>
    <dbReference type="NCBI Taxonomy" id="3121582"/>
    <lineage>
        <taxon>Bacteria</taxon>
        <taxon>Pseudomonadati</taxon>
        <taxon>Pseudomonadota</taxon>
        <taxon>Alphaproteobacteria</taxon>
        <taxon>Acetobacterales</taxon>
        <taxon>Roseomonadaceae</taxon>
        <taxon>Roseomonas</taxon>
    </lineage>
</organism>
<proteinExistence type="predicted"/>
<accession>A0ABT1X365</accession>
<reference evidence="3 4" key="1">
    <citation type="submission" date="2022-06" db="EMBL/GenBank/DDBJ databases">
        <title>Roseomonas CN29.</title>
        <authorList>
            <person name="Cheng Y."/>
            <person name="He X."/>
        </authorList>
    </citation>
    <scope>NUCLEOTIDE SEQUENCE [LARGE SCALE GENOMIC DNA]</scope>
    <source>
        <strain evidence="3 4">CN29</strain>
    </source>
</reference>
<dbReference type="NCBIfam" id="TIGR02595">
    <property type="entry name" value="PEP_CTERM"/>
    <property type="match status" value="1"/>
</dbReference>
<keyword evidence="1" id="KW-0732">Signal</keyword>
<evidence type="ECO:0000259" key="2">
    <source>
        <dbReference type="Pfam" id="PF07589"/>
    </source>
</evidence>
<protein>
    <submittedName>
        <fullName evidence="3">PEP-CTERM sorting domain-containing protein</fullName>
    </submittedName>
</protein>
<feature type="signal peptide" evidence="1">
    <location>
        <begin position="1"/>
        <end position="24"/>
    </location>
</feature>
<feature type="domain" description="Ice-binding protein C-terminal" evidence="2">
    <location>
        <begin position="204"/>
        <end position="227"/>
    </location>
</feature>